<keyword evidence="1" id="KW-0934">Plastid</keyword>
<evidence type="ECO:0000313" key="1">
    <source>
        <dbReference type="EMBL" id="AYC64038.1"/>
    </source>
</evidence>
<proteinExistence type="predicted"/>
<gene>
    <name evidence="1" type="primary">orf100</name>
</gene>
<name>A0A386AXG1_9CHLO</name>
<dbReference type="EMBL" id="MH591087">
    <property type="protein sequence ID" value="AYC64038.1"/>
    <property type="molecule type" value="Genomic_DNA"/>
</dbReference>
<reference evidence="1" key="2">
    <citation type="journal article" date="2019" name="Mol. Phylogenet. Evol.">
        <title>Reassessment of the classification of bryopsidales (chlorophyta) based on chloroplast phylogenomic analyses.</title>
        <authorList>
            <person name="Cremen M.C."/>
            <person name="Leliaert F."/>
            <person name="West J."/>
            <person name="Lam D.W."/>
            <person name="Shimada S."/>
            <person name="Lopez-Bautista J.M."/>
            <person name="Verbruggen H."/>
        </authorList>
    </citation>
    <scope>NUCLEOTIDE SEQUENCE</scope>
</reference>
<keyword evidence="1" id="KW-0150">Chloroplast</keyword>
<organism evidence="1">
    <name type="scientific">Halimeda micronesica</name>
    <dbReference type="NCBI Taxonomy" id="170426"/>
    <lineage>
        <taxon>Eukaryota</taxon>
        <taxon>Viridiplantae</taxon>
        <taxon>Chlorophyta</taxon>
        <taxon>core chlorophytes</taxon>
        <taxon>Ulvophyceae</taxon>
        <taxon>TCBD clade</taxon>
        <taxon>Bryopsidales</taxon>
        <taxon>Halimedineae</taxon>
        <taxon>Halimedaceae</taxon>
        <taxon>Halimedeae</taxon>
        <taxon>Halimeda</taxon>
    </lineage>
</organism>
<accession>A0A386AXG1</accession>
<protein>
    <submittedName>
        <fullName evidence="1">Uncharacterized protein</fullName>
    </submittedName>
</protein>
<dbReference type="AlphaFoldDB" id="A0A386AXG1"/>
<reference evidence="1" key="1">
    <citation type="submission" date="2018-07" db="EMBL/GenBank/DDBJ databases">
        <authorList>
            <person name="Quirk P.G."/>
            <person name="Krulwich T.A."/>
        </authorList>
    </citation>
    <scope>NUCLEOTIDE SEQUENCE</scope>
</reference>
<sequence length="100" mass="11098">MSLTTTYISSEGIDALVSEAPIEPPLPLKSGFALLECSFIGTSKYYLCLCIFAASSSRAWPFGSLQRCSWLRPSVLSRAQKSGFCSFFLRSLKESFFLLH</sequence>
<geneLocation type="chloroplast" evidence="1"/>